<evidence type="ECO:0000313" key="2">
    <source>
        <dbReference type="Proteomes" id="UP000306319"/>
    </source>
</evidence>
<keyword evidence="2" id="KW-1185">Reference proteome</keyword>
<reference evidence="1" key="1">
    <citation type="submission" date="2019-04" db="EMBL/GenBank/DDBJ databases">
        <title>Microbes associate with the intestines of laboratory mice.</title>
        <authorList>
            <person name="Navarre W."/>
            <person name="Wong E."/>
            <person name="Huang K."/>
            <person name="Tropini C."/>
            <person name="Ng K."/>
            <person name="Yu B."/>
        </authorList>
    </citation>
    <scope>NUCLEOTIDE SEQUENCE</scope>
    <source>
        <strain evidence="1">NM04_E33</strain>
    </source>
</reference>
<comment type="caution">
    <text evidence="1">The sequence shown here is derived from an EMBL/GenBank/DDBJ whole genome shotgun (WGS) entry which is preliminary data.</text>
</comment>
<gene>
    <name evidence="1" type="ORF">E5331_11365</name>
</gene>
<evidence type="ECO:0000313" key="1">
    <source>
        <dbReference type="EMBL" id="TGY78120.1"/>
    </source>
</evidence>
<dbReference type="EMBL" id="SRYB01000016">
    <property type="protein sequence ID" value="TGY78120.1"/>
    <property type="molecule type" value="Genomic_DNA"/>
</dbReference>
<sequence>MQKLIFLHFILILSLLSTANCNAAFERDADYYIHTLDSLLTRQSDLERDKLIRIADINDKKRNASSVFDRFMTNGLLAEEYSTYRADSALKYIDISLDLAEKSGNEEWTARTLISKANLLTSTGLLNEASEVMNRINRERLPEELLPDYYGEMIYLYSHLGNYAGGDTNEYYRRERAYKDSIMSVITPSHPDYLWYKGWDILGTDKTDPSLIPALRERLASSKLNSRRDAKDAYILSKLYEWQGDKENFKKFMVISSIIDVKTANAEIASLEELAKIMFEEKQIDHAYTFINYSLNQARDFPNRVRILSITKTIDKINLAYQERNRMQEKRIRIFLTLVCILAVILIATVTIIIIQNKRLKRQRSNLDEANKRLNQHLEQLSTAQSQLAEANGKLQELNQSLIAKNDELNEANYVKEEYIGYIFTICSNYIRKLEEFRKSIHVKAVTRKYKAIEECTSDSNFMKDELKDFYNSFDSVFLHIYPDFVKDFNSLLQPDKQITTKEGELLNTELRIYALVRLGITDSVKIAEFLHCSPQTVYNNRFRVRNKAIIPKENFAETVRTLGKFMERPS</sequence>
<protein>
    <submittedName>
        <fullName evidence="1">Transcriptional regulator</fullName>
    </submittedName>
</protein>
<dbReference type="Proteomes" id="UP000306319">
    <property type="component" value="Unassembled WGS sequence"/>
</dbReference>
<proteinExistence type="predicted"/>
<organism evidence="1 2">
    <name type="scientific">Lepagella muris</name>
    <dbReference type="NCBI Taxonomy" id="3032870"/>
    <lineage>
        <taxon>Bacteria</taxon>
        <taxon>Pseudomonadati</taxon>
        <taxon>Bacteroidota</taxon>
        <taxon>Bacteroidia</taxon>
        <taxon>Bacteroidales</taxon>
        <taxon>Muribaculaceae</taxon>
        <taxon>Lepagella</taxon>
    </lineage>
</organism>
<name>A0AC61RFL0_9BACT</name>
<accession>A0AC61RFL0</accession>